<feature type="transmembrane region" description="Helical" evidence="9">
    <location>
        <begin position="106"/>
        <end position="130"/>
    </location>
</feature>
<proteinExistence type="predicted"/>
<evidence type="ECO:0000256" key="8">
    <source>
        <dbReference type="SAM" id="MobiDB-lite"/>
    </source>
</evidence>
<feature type="region of interest" description="Disordered" evidence="8">
    <location>
        <begin position="149"/>
        <end position="172"/>
    </location>
</feature>
<evidence type="ECO:0000313" key="11">
    <source>
        <dbReference type="EMBL" id="OZC05580.1"/>
    </source>
</evidence>
<evidence type="ECO:0000256" key="6">
    <source>
        <dbReference type="ARBA" id="ARBA00023136"/>
    </source>
</evidence>
<feature type="transmembrane region" description="Helical" evidence="9">
    <location>
        <begin position="6"/>
        <end position="30"/>
    </location>
</feature>
<comment type="pathway">
    <text evidence="3">Sphingolipid metabolism.</text>
</comment>
<evidence type="ECO:0000256" key="9">
    <source>
        <dbReference type="SAM" id="Phobius"/>
    </source>
</evidence>
<evidence type="ECO:0000256" key="3">
    <source>
        <dbReference type="ARBA" id="ARBA00004991"/>
    </source>
</evidence>
<dbReference type="GO" id="GO:0016020">
    <property type="term" value="C:membrane"/>
    <property type="evidence" value="ECO:0007669"/>
    <property type="project" value="UniProtKB-SubCell"/>
</dbReference>
<dbReference type="Pfam" id="PF03798">
    <property type="entry name" value="TRAM_LAG1_CLN8"/>
    <property type="match status" value="1"/>
</dbReference>
<evidence type="ECO:0000256" key="7">
    <source>
        <dbReference type="PROSITE-ProRule" id="PRU00205"/>
    </source>
</evidence>
<dbReference type="SMART" id="SM00724">
    <property type="entry name" value="TLC"/>
    <property type="match status" value="1"/>
</dbReference>
<keyword evidence="6 7" id="KW-0472">Membrane</keyword>
<dbReference type="GO" id="GO:0050291">
    <property type="term" value="F:sphingosine N-acyltransferase activity"/>
    <property type="evidence" value="ECO:0007669"/>
    <property type="project" value="InterPro"/>
</dbReference>
<dbReference type="UniPathway" id="UPA00222"/>
<evidence type="ECO:0000256" key="5">
    <source>
        <dbReference type="ARBA" id="ARBA00022989"/>
    </source>
</evidence>
<dbReference type="PROSITE" id="PS50922">
    <property type="entry name" value="TLC"/>
    <property type="match status" value="1"/>
</dbReference>
<evidence type="ECO:0000256" key="1">
    <source>
        <dbReference type="ARBA" id="ARBA00004141"/>
    </source>
</evidence>
<protein>
    <submittedName>
        <fullName evidence="11">Longevity-assurance protein</fullName>
    </submittedName>
</protein>
<evidence type="ECO:0000256" key="4">
    <source>
        <dbReference type="ARBA" id="ARBA00022692"/>
    </source>
</evidence>
<dbReference type="EMBL" id="KZ270747">
    <property type="protein sequence ID" value="OZC05580.1"/>
    <property type="molecule type" value="Genomic_DNA"/>
</dbReference>
<evidence type="ECO:0000259" key="10">
    <source>
        <dbReference type="PROSITE" id="PS50922"/>
    </source>
</evidence>
<dbReference type="InterPro" id="IPR006634">
    <property type="entry name" value="TLC-dom"/>
</dbReference>
<name>A0A238BLN9_9BILA</name>
<reference evidence="11 12" key="1">
    <citation type="submission" date="2015-12" db="EMBL/GenBank/DDBJ databases">
        <title>Draft genome of the nematode, Onchocerca flexuosa.</title>
        <authorList>
            <person name="Mitreva M."/>
        </authorList>
    </citation>
    <scope>NUCLEOTIDE SEQUENCE [LARGE SCALE GENOMIC DNA]</scope>
    <source>
        <strain evidence="11">Red Deer</strain>
    </source>
</reference>
<feature type="transmembrane region" description="Helical" evidence="9">
    <location>
        <begin position="51"/>
        <end position="77"/>
    </location>
</feature>
<comment type="subcellular location">
    <subcellularLocation>
        <location evidence="1">Membrane</location>
        <topology evidence="1">Multi-pass membrane protein</topology>
    </subcellularLocation>
</comment>
<dbReference type="Proteomes" id="UP000242913">
    <property type="component" value="Unassembled WGS sequence"/>
</dbReference>
<dbReference type="AlphaFoldDB" id="A0A238BLN9"/>
<dbReference type="PANTHER" id="PTHR12560">
    <property type="entry name" value="LONGEVITY ASSURANCE FACTOR 1 LAG1"/>
    <property type="match status" value="1"/>
</dbReference>
<sequence>MTIHHIITIVLLLFSFVMNLVRIGTLILFTHDIADIFLELGKLCRYAKWETALPIFFAIFAIVWIITRLIYFPFFIIRSILRDAPPVLQLDYQWGNLLQPPIVPRLFVIMLLCLMTLHIYWTFIIIKIALKSVQSNLNIDDIREESDYEISDSSSENTDTVIKKNMKEKKIE</sequence>
<keyword evidence="5 9" id="KW-1133">Transmembrane helix</keyword>
<dbReference type="OrthoDB" id="537032at2759"/>
<dbReference type="PANTHER" id="PTHR12560:SF21">
    <property type="entry name" value="CERAMIDE SYNTHASE HYL-2"/>
    <property type="match status" value="1"/>
</dbReference>
<keyword evidence="4 7" id="KW-0812">Transmembrane</keyword>
<dbReference type="GO" id="GO:0046513">
    <property type="term" value="P:ceramide biosynthetic process"/>
    <property type="evidence" value="ECO:0007669"/>
    <property type="project" value="InterPro"/>
</dbReference>
<keyword evidence="12" id="KW-1185">Reference proteome</keyword>
<gene>
    <name evidence="11" type="ORF">X798_07446</name>
</gene>
<comment type="pathway">
    <text evidence="2">Lipid metabolism; sphingolipid metabolism.</text>
</comment>
<evidence type="ECO:0000256" key="2">
    <source>
        <dbReference type="ARBA" id="ARBA00004760"/>
    </source>
</evidence>
<feature type="domain" description="TLC" evidence="10">
    <location>
        <begin position="1"/>
        <end position="134"/>
    </location>
</feature>
<organism evidence="11 12">
    <name type="scientific">Onchocerca flexuosa</name>
    <dbReference type="NCBI Taxonomy" id="387005"/>
    <lineage>
        <taxon>Eukaryota</taxon>
        <taxon>Metazoa</taxon>
        <taxon>Ecdysozoa</taxon>
        <taxon>Nematoda</taxon>
        <taxon>Chromadorea</taxon>
        <taxon>Rhabditida</taxon>
        <taxon>Spirurina</taxon>
        <taxon>Spiruromorpha</taxon>
        <taxon>Filarioidea</taxon>
        <taxon>Onchocercidae</taxon>
        <taxon>Onchocerca</taxon>
    </lineage>
</organism>
<dbReference type="InterPro" id="IPR016439">
    <property type="entry name" value="Lag1/Lac1-like"/>
</dbReference>
<accession>A0A238BLN9</accession>
<evidence type="ECO:0000313" key="12">
    <source>
        <dbReference type="Proteomes" id="UP000242913"/>
    </source>
</evidence>